<keyword evidence="3" id="KW-1185">Reference proteome</keyword>
<keyword evidence="1" id="KW-0472">Membrane</keyword>
<reference evidence="2" key="1">
    <citation type="submission" date="2019-11" db="EMBL/GenBank/DDBJ databases">
        <title>The nuclear and mitochondrial genomes of Frieseomelitta varia - a highly eusocial stingless bee (Meliponini) with a permanently sterile worker caste.</title>
        <authorList>
            <person name="Freitas F.C.P."/>
            <person name="Lourenco A.P."/>
            <person name="Nunes F.M.F."/>
            <person name="Paschoal A.R."/>
            <person name="Abreu F.C.P."/>
            <person name="Barbin F.O."/>
            <person name="Bataglia L."/>
            <person name="Cardoso-Junior C.A.M."/>
            <person name="Cervoni M.S."/>
            <person name="Silva S.R."/>
            <person name="Dalarmi F."/>
            <person name="Del Lama M.A."/>
            <person name="Depintor T.S."/>
            <person name="Ferreira K.M."/>
            <person name="Goria P.S."/>
            <person name="Jaskot M.C."/>
            <person name="Lago D.C."/>
            <person name="Luna-Lucena D."/>
            <person name="Moda L.M."/>
            <person name="Nascimento L."/>
            <person name="Pedrino M."/>
            <person name="Rabico F.O."/>
            <person name="Sanches F.C."/>
            <person name="Santos D.E."/>
            <person name="Santos C.G."/>
            <person name="Vieira J."/>
            <person name="Lopes T.F."/>
            <person name="Barchuk A.R."/>
            <person name="Hartfelder K."/>
            <person name="Simoes Z.L.P."/>
            <person name="Bitondi M.M.G."/>
            <person name="Pinheiro D.G."/>
        </authorList>
    </citation>
    <scope>NUCLEOTIDE SEQUENCE</scope>
    <source>
        <strain evidence="2">USP_RPSP 00005682</strain>
        <tissue evidence="2">Whole individual</tissue>
    </source>
</reference>
<feature type="transmembrane region" description="Helical" evidence="1">
    <location>
        <begin position="32"/>
        <end position="50"/>
    </location>
</feature>
<dbReference type="InterPro" id="IPR032675">
    <property type="entry name" value="LRR_dom_sf"/>
</dbReference>
<dbReference type="SUPFAM" id="SSF52047">
    <property type="entry name" value="RNI-like"/>
    <property type="match status" value="1"/>
</dbReference>
<dbReference type="AlphaFoldDB" id="A0A833RS78"/>
<gene>
    <name evidence="2" type="ORF">E2986_11471</name>
</gene>
<evidence type="ECO:0000313" key="3">
    <source>
        <dbReference type="Proteomes" id="UP000655588"/>
    </source>
</evidence>
<dbReference type="InterPro" id="IPR001611">
    <property type="entry name" value="Leu-rich_rpt"/>
</dbReference>
<organism evidence="2 3">
    <name type="scientific">Frieseomelitta varia</name>
    <dbReference type="NCBI Taxonomy" id="561572"/>
    <lineage>
        <taxon>Eukaryota</taxon>
        <taxon>Metazoa</taxon>
        <taxon>Ecdysozoa</taxon>
        <taxon>Arthropoda</taxon>
        <taxon>Hexapoda</taxon>
        <taxon>Insecta</taxon>
        <taxon>Pterygota</taxon>
        <taxon>Neoptera</taxon>
        <taxon>Endopterygota</taxon>
        <taxon>Hymenoptera</taxon>
        <taxon>Apocrita</taxon>
        <taxon>Aculeata</taxon>
        <taxon>Apoidea</taxon>
        <taxon>Anthophila</taxon>
        <taxon>Apidae</taxon>
        <taxon>Frieseomelitta</taxon>
    </lineage>
</organism>
<dbReference type="Gene3D" id="3.80.10.10">
    <property type="entry name" value="Ribonuclease Inhibitor"/>
    <property type="match status" value="1"/>
</dbReference>
<comment type="caution">
    <text evidence="2">The sequence shown here is derived from an EMBL/GenBank/DDBJ whole genome shotgun (WGS) entry which is preliminary data.</text>
</comment>
<evidence type="ECO:0000313" key="2">
    <source>
        <dbReference type="EMBL" id="KAF3426683.1"/>
    </source>
</evidence>
<accession>A0A833RS78</accession>
<proteinExistence type="predicted"/>
<dbReference type="PROSITE" id="PS51450">
    <property type="entry name" value="LRR"/>
    <property type="match status" value="1"/>
</dbReference>
<keyword evidence="1" id="KW-1133">Transmembrane helix</keyword>
<dbReference type="Proteomes" id="UP000655588">
    <property type="component" value="Unassembled WGS sequence"/>
</dbReference>
<name>A0A833RS78_9HYME</name>
<sequence length="152" mass="17222">MINQVKICDDTDAYCMQEGFHHNSKLSTQVHILWAGSYAIIIITIVTLLFEERLKELILDRNGIKELPHELVQLNNLRNISLAGNCLSSLQPFFNMRALALTDVLTKTDHSKGCKDDKNNQNLYKVNLRNNQLKGNIILGNYGVGILIMINI</sequence>
<evidence type="ECO:0000256" key="1">
    <source>
        <dbReference type="SAM" id="Phobius"/>
    </source>
</evidence>
<protein>
    <submittedName>
        <fullName evidence="2">Uncharacterized protein</fullName>
    </submittedName>
</protein>
<keyword evidence="1" id="KW-0812">Transmembrane</keyword>
<dbReference type="EMBL" id="WNWW01000301">
    <property type="protein sequence ID" value="KAF3426683.1"/>
    <property type="molecule type" value="Genomic_DNA"/>
</dbReference>